<organism evidence="2 3">
    <name type="scientific">Gordonia effusa NBRC 100432</name>
    <dbReference type="NCBI Taxonomy" id="1077974"/>
    <lineage>
        <taxon>Bacteria</taxon>
        <taxon>Bacillati</taxon>
        <taxon>Actinomycetota</taxon>
        <taxon>Actinomycetes</taxon>
        <taxon>Mycobacteriales</taxon>
        <taxon>Gordoniaceae</taxon>
        <taxon>Gordonia</taxon>
    </lineage>
</organism>
<feature type="signal peptide" evidence="1">
    <location>
        <begin position="1"/>
        <end position="24"/>
    </location>
</feature>
<accession>H0R0K8</accession>
<name>H0R0K8_9ACTN</name>
<dbReference type="eggNOG" id="ENOG5031VZ5">
    <property type="taxonomic scope" value="Bacteria"/>
</dbReference>
<dbReference type="Proteomes" id="UP000035034">
    <property type="component" value="Unassembled WGS sequence"/>
</dbReference>
<keyword evidence="1" id="KW-0732">Signal</keyword>
<dbReference type="RefSeq" id="WP_007317945.1">
    <property type="nucleotide sequence ID" value="NZ_BAEH01000060.1"/>
</dbReference>
<evidence type="ECO:0000256" key="1">
    <source>
        <dbReference type="SAM" id="SignalP"/>
    </source>
</evidence>
<reference evidence="2 3" key="1">
    <citation type="submission" date="2011-12" db="EMBL/GenBank/DDBJ databases">
        <title>Whole genome shotgun sequence of Gordonia effusa NBRC 100432.</title>
        <authorList>
            <person name="Yoshida I."/>
            <person name="Takarada H."/>
            <person name="Hosoyama A."/>
            <person name="Tsuchikane K."/>
            <person name="Katsumata H."/>
            <person name="Yamazaki S."/>
            <person name="Fujita N."/>
        </authorList>
    </citation>
    <scope>NUCLEOTIDE SEQUENCE [LARGE SCALE GENOMIC DNA]</scope>
    <source>
        <strain evidence="2 3">NBRC 100432</strain>
    </source>
</reference>
<dbReference type="EMBL" id="BAEH01000060">
    <property type="protein sequence ID" value="GAB18609.1"/>
    <property type="molecule type" value="Genomic_DNA"/>
</dbReference>
<dbReference type="AlphaFoldDB" id="H0R0K8"/>
<dbReference type="InterPro" id="IPR038468">
    <property type="entry name" value="MmpS_C"/>
</dbReference>
<proteinExistence type="predicted"/>
<gene>
    <name evidence="2" type="ORF">GOEFS_060_00020</name>
</gene>
<feature type="chain" id="PRO_5038433499" evidence="1">
    <location>
        <begin position="25"/>
        <end position="129"/>
    </location>
</feature>
<protein>
    <submittedName>
        <fullName evidence="2">Uncharacterized protein</fullName>
    </submittedName>
</protein>
<evidence type="ECO:0000313" key="2">
    <source>
        <dbReference type="EMBL" id="GAB18609.1"/>
    </source>
</evidence>
<evidence type="ECO:0000313" key="3">
    <source>
        <dbReference type="Proteomes" id="UP000035034"/>
    </source>
</evidence>
<sequence length="129" mass="13670">MKRICSASLAVLAVALFDAASLVANVGAAPIARDTVEITFTSDQQRNIAAGWIDSTNRPRTQQDPILSTFDSKAGLWSSTLTYTTRGQVAEFVVYLQTSGSRASCEVAVNGTVTTQNTVRGRRGIAVCG</sequence>
<keyword evidence="3" id="KW-1185">Reference proteome</keyword>
<dbReference type="Gene3D" id="2.60.40.2880">
    <property type="entry name" value="MmpS1-5, C-terminal soluble domain"/>
    <property type="match status" value="1"/>
</dbReference>
<dbReference type="STRING" id="1077974.GOEFS_060_00020"/>
<comment type="caution">
    <text evidence="2">The sequence shown here is derived from an EMBL/GenBank/DDBJ whole genome shotgun (WGS) entry which is preliminary data.</text>
</comment>